<evidence type="ECO:0000256" key="11">
    <source>
        <dbReference type="ARBA" id="ARBA00023163"/>
    </source>
</evidence>
<evidence type="ECO:0000256" key="8">
    <source>
        <dbReference type="ARBA" id="ARBA00023004"/>
    </source>
</evidence>
<comment type="subunit">
    <text evidence="3">Homodimer.</text>
</comment>
<dbReference type="PANTHER" id="PTHR33202">
    <property type="entry name" value="ZINC UPTAKE REGULATION PROTEIN"/>
    <property type="match status" value="1"/>
</dbReference>
<reference evidence="12" key="1">
    <citation type="submission" date="2016-10" db="EMBL/GenBank/DDBJ databases">
        <title>Sequence of Gallionella enrichment culture.</title>
        <authorList>
            <person name="Poehlein A."/>
            <person name="Muehling M."/>
            <person name="Daniel R."/>
        </authorList>
    </citation>
    <scope>NUCLEOTIDE SEQUENCE</scope>
</reference>
<evidence type="ECO:0000256" key="1">
    <source>
        <dbReference type="ARBA" id="ARBA00004496"/>
    </source>
</evidence>
<dbReference type="GO" id="GO:0008270">
    <property type="term" value="F:zinc ion binding"/>
    <property type="evidence" value="ECO:0007669"/>
    <property type="project" value="TreeGrafter"/>
</dbReference>
<keyword evidence="8" id="KW-0408">Iron</keyword>
<protein>
    <submittedName>
        <fullName evidence="12">Ferric uptake regulation protein</fullName>
    </submittedName>
</protein>
<evidence type="ECO:0000256" key="6">
    <source>
        <dbReference type="ARBA" id="ARBA00022723"/>
    </source>
</evidence>
<dbReference type="GO" id="GO:1900705">
    <property type="term" value="P:negative regulation of siderophore biosynthetic process"/>
    <property type="evidence" value="ECO:0007669"/>
    <property type="project" value="TreeGrafter"/>
</dbReference>
<dbReference type="InterPro" id="IPR036390">
    <property type="entry name" value="WH_DNA-bd_sf"/>
</dbReference>
<gene>
    <name evidence="12" type="primary">fur_10</name>
    <name evidence="12" type="ORF">GALL_386720</name>
</gene>
<keyword evidence="9" id="KW-0805">Transcription regulation</keyword>
<organism evidence="12">
    <name type="scientific">mine drainage metagenome</name>
    <dbReference type="NCBI Taxonomy" id="410659"/>
    <lineage>
        <taxon>unclassified sequences</taxon>
        <taxon>metagenomes</taxon>
        <taxon>ecological metagenomes</taxon>
    </lineage>
</organism>
<dbReference type="GO" id="GO:0003700">
    <property type="term" value="F:DNA-binding transcription factor activity"/>
    <property type="evidence" value="ECO:0007669"/>
    <property type="project" value="InterPro"/>
</dbReference>
<dbReference type="InterPro" id="IPR043135">
    <property type="entry name" value="Fur_C"/>
</dbReference>
<dbReference type="FunFam" id="1.10.10.10:FF:000007">
    <property type="entry name" value="Ferric uptake regulation protein"/>
    <property type="match status" value="1"/>
</dbReference>
<evidence type="ECO:0000256" key="7">
    <source>
        <dbReference type="ARBA" id="ARBA00022833"/>
    </source>
</evidence>
<evidence type="ECO:0000256" key="10">
    <source>
        <dbReference type="ARBA" id="ARBA00023125"/>
    </source>
</evidence>
<dbReference type="AlphaFoldDB" id="A0A1J5QHZ7"/>
<evidence type="ECO:0000256" key="9">
    <source>
        <dbReference type="ARBA" id="ARBA00023015"/>
    </source>
</evidence>
<evidence type="ECO:0000256" key="3">
    <source>
        <dbReference type="ARBA" id="ARBA00011738"/>
    </source>
</evidence>
<accession>A0A1J5QHZ7</accession>
<keyword evidence="4" id="KW-0963">Cytoplasm</keyword>
<evidence type="ECO:0000256" key="5">
    <source>
        <dbReference type="ARBA" id="ARBA00022491"/>
    </source>
</evidence>
<dbReference type="FunFam" id="3.30.1490.190:FF:000001">
    <property type="entry name" value="Ferric uptake regulation protein"/>
    <property type="match status" value="1"/>
</dbReference>
<sequence>MMSILNIPSDMPVSNAQGLRSTGLKVTQPRLKILEIFQKGAQRHMTAEDVYRELLADASSRDIGLATVYRVLTQFEQAGILSRTHFESGKAIFEINEGKHHDHLLCLDCGRVEEFVDAEIERRQQRIAAERGFALREHSLALYANCSREDCPHRPPPLAADAAG</sequence>
<proteinExistence type="inferred from homology"/>
<comment type="caution">
    <text evidence="12">The sequence shown here is derived from an EMBL/GenBank/DDBJ whole genome shotgun (WGS) entry which is preliminary data.</text>
</comment>
<dbReference type="SUPFAM" id="SSF46785">
    <property type="entry name" value="Winged helix' DNA-binding domain"/>
    <property type="match status" value="1"/>
</dbReference>
<dbReference type="GO" id="GO:0045892">
    <property type="term" value="P:negative regulation of DNA-templated transcription"/>
    <property type="evidence" value="ECO:0007669"/>
    <property type="project" value="TreeGrafter"/>
</dbReference>
<dbReference type="NCBIfam" id="NF006999">
    <property type="entry name" value="PRK09462.1"/>
    <property type="match status" value="1"/>
</dbReference>
<keyword evidence="5" id="KW-0678">Repressor</keyword>
<evidence type="ECO:0000256" key="4">
    <source>
        <dbReference type="ARBA" id="ARBA00022490"/>
    </source>
</evidence>
<dbReference type="Gene3D" id="1.10.10.10">
    <property type="entry name" value="Winged helix-like DNA-binding domain superfamily/Winged helix DNA-binding domain"/>
    <property type="match status" value="1"/>
</dbReference>
<name>A0A1J5QHZ7_9ZZZZ</name>
<comment type="subcellular location">
    <subcellularLocation>
        <location evidence="1">Cytoplasm</location>
    </subcellularLocation>
</comment>
<evidence type="ECO:0000313" key="12">
    <source>
        <dbReference type="EMBL" id="OIQ79583.1"/>
    </source>
</evidence>
<dbReference type="InterPro" id="IPR036388">
    <property type="entry name" value="WH-like_DNA-bd_sf"/>
</dbReference>
<dbReference type="PANTHER" id="PTHR33202:SF2">
    <property type="entry name" value="FERRIC UPTAKE REGULATION PROTEIN"/>
    <property type="match status" value="1"/>
</dbReference>
<dbReference type="GO" id="GO:0000976">
    <property type="term" value="F:transcription cis-regulatory region binding"/>
    <property type="evidence" value="ECO:0007669"/>
    <property type="project" value="TreeGrafter"/>
</dbReference>
<keyword evidence="10" id="KW-0238">DNA-binding</keyword>
<comment type="similarity">
    <text evidence="2">Belongs to the Fur family.</text>
</comment>
<dbReference type="Gene3D" id="3.30.1490.190">
    <property type="match status" value="1"/>
</dbReference>
<keyword evidence="6" id="KW-0479">Metal-binding</keyword>
<dbReference type="InterPro" id="IPR002481">
    <property type="entry name" value="FUR"/>
</dbReference>
<evidence type="ECO:0000256" key="2">
    <source>
        <dbReference type="ARBA" id="ARBA00007957"/>
    </source>
</evidence>
<dbReference type="CDD" id="cd07153">
    <property type="entry name" value="Fur_like"/>
    <property type="match status" value="1"/>
</dbReference>
<keyword evidence="7" id="KW-0862">Zinc</keyword>
<dbReference type="EMBL" id="MLJW01001190">
    <property type="protein sequence ID" value="OIQ79583.1"/>
    <property type="molecule type" value="Genomic_DNA"/>
</dbReference>
<dbReference type="Pfam" id="PF01475">
    <property type="entry name" value="FUR"/>
    <property type="match status" value="1"/>
</dbReference>
<keyword evidence="11" id="KW-0804">Transcription</keyword>
<dbReference type="GO" id="GO:0005829">
    <property type="term" value="C:cytosol"/>
    <property type="evidence" value="ECO:0007669"/>
    <property type="project" value="TreeGrafter"/>
</dbReference>